<evidence type="ECO:0000256" key="1">
    <source>
        <dbReference type="SAM" id="MobiDB-lite"/>
    </source>
</evidence>
<dbReference type="EMBL" id="MU001495">
    <property type="protein sequence ID" value="KAF2448164.1"/>
    <property type="molecule type" value="Genomic_DNA"/>
</dbReference>
<sequence length="211" mass="23843">MSVDVQNHKPIHEFFNKQLLDAKFGATLLDVVREYQPKIEVDAGSKRDWIEEKFKINDPLERSLKKTYPDREFAAIAKISISNNTTNKVTIWGTGSALPQAELETHLKKNRDALQVAINSWLHNNHKLEDGKYLSNDPGWKHYVIETPVTLQTAPPGPSETRITANFSFDIPDLYVTALLERPKHNPDLKKDTVSGISDFPPPQGEDENSG</sequence>
<dbReference type="Proteomes" id="UP000799764">
    <property type="component" value="Unassembled WGS sequence"/>
</dbReference>
<dbReference type="AlphaFoldDB" id="A0A9P4PN35"/>
<keyword evidence="3" id="KW-1185">Reference proteome</keyword>
<accession>A0A9P4PN35</accession>
<protein>
    <submittedName>
        <fullName evidence="2">Uncharacterized protein</fullName>
    </submittedName>
</protein>
<evidence type="ECO:0000313" key="3">
    <source>
        <dbReference type="Proteomes" id="UP000799764"/>
    </source>
</evidence>
<feature type="region of interest" description="Disordered" evidence="1">
    <location>
        <begin position="185"/>
        <end position="211"/>
    </location>
</feature>
<reference evidence="2" key="1">
    <citation type="journal article" date="2020" name="Stud. Mycol.">
        <title>101 Dothideomycetes genomes: a test case for predicting lifestyles and emergence of pathogens.</title>
        <authorList>
            <person name="Haridas S."/>
            <person name="Albert R."/>
            <person name="Binder M."/>
            <person name="Bloem J."/>
            <person name="Labutti K."/>
            <person name="Salamov A."/>
            <person name="Andreopoulos B."/>
            <person name="Baker S."/>
            <person name="Barry K."/>
            <person name="Bills G."/>
            <person name="Bluhm B."/>
            <person name="Cannon C."/>
            <person name="Castanera R."/>
            <person name="Culley D."/>
            <person name="Daum C."/>
            <person name="Ezra D."/>
            <person name="Gonzalez J."/>
            <person name="Henrissat B."/>
            <person name="Kuo A."/>
            <person name="Liang C."/>
            <person name="Lipzen A."/>
            <person name="Lutzoni F."/>
            <person name="Magnuson J."/>
            <person name="Mondo S."/>
            <person name="Nolan M."/>
            <person name="Ohm R."/>
            <person name="Pangilinan J."/>
            <person name="Park H.-J."/>
            <person name="Ramirez L."/>
            <person name="Alfaro M."/>
            <person name="Sun H."/>
            <person name="Tritt A."/>
            <person name="Yoshinaga Y."/>
            <person name="Zwiers L.-H."/>
            <person name="Turgeon B."/>
            <person name="Goodwin S."/>
            <person name="Spatafora J."/>
            <person name="Crous P."/>
            <person name="Grigoriev I."/>
        </authorList>
    </citation>
    <scope>NUCLEOTIDE SEQUENCE</scope>
    <source>
        <strain evidence="2">CBS 690.94</strain>
    </source>
</reference>
<gene>
    <name evidence="2" type="ORF">P171DRAFT_481256</name>
</gene>
<evidence type="ECO:0000313" key="2">
    <source>
        <dbReference type="EMBL" id="KAF2448164.1"/>
    </source>
</evidence>
<comment type="caution">
    <text evidence="2">The sequence shown here is derived from an EMBL/GenBank/DDBJ whole genome shotgun (WGS) entry which is preliminary data.</text>
</comment>
<proteinExistence type="predicted"/>
<name>A0A9P4PN35_9PLEO</name>
<organism evidence="2 3">
    <name type="scientific">Karstenula rhodostoma CBS 690.94</name>
    <dbReference type="NCBI Taxonomy" id="1392251"/>
    <lineage>
        <taxon>Eukaryota</taxon>
        <taxon>Fungi</taxon>
        <taxon>Dikarya</taxon>
        <taxon>Ascomycota</taxon>
        <taxon>Pezizomycotina</taxon>
        <taxon>Dothideomycetes</taxon>
        <taxon>Pleosporomycetidae</taxon>
        <taxon>Pleosporales</taxon>
        <taxon>Massarineae</taxon>
        <taxon>Didymosphaeriaceae</taxon>
        <taxon>Karstenula</taxon>
    </lineage>
</organism>